<keyword evidence="4" id="KW-1185">Reference proteome</keyword>
<name>A0ABQ9MZ26_HEVBR</name>
<gene>
    <name evidence="3" type="ORF">P3X46_004741</name>
</gene>
<dbReference type="Pfam" id="PF03078">
    <property type="entry name" value="ATHILA"/>
    <property type="match status" value="1"/>
</dbReference>
<dbReference type="InterPro" id="IPR004312">
    <property type="entry name" value="ATHILA_Orf1_C"/>
</dbReference>
<feature type="compositionally biased region" description="Basic and acidic residues" evidence="1">
    <location>
        <begin position="263"/>
        <end position="272"/>
    </location>
</feature>
<evidence type="ECO:0000313" key="4">
    <source>
        <dbReference type="Proteomes" id="UP001174677"/>
    </source>
</evidence>
<accession>A0ABQ9MZ26</accession>
<comment type="caution">
    <text evidence="3">The sequence shown here is derived from an EMBL/GenBank/DDBJ whole genome shotgun (WGS) entry which is preliminary data.</text>
</comment>
<feature type="region of interest" description="Disordered" evidence="1">
    <location>
        <begin position="263"/>
        <end position="299"/>
    </location>
</feature>
<evidence type="ECO:0000259" key="2">
    <source>
        <dbReference type="Pfam" id="PF03078"/>
    </source>
</evidence>
<reference evidence="3" key="1">
    <citation type="journal article" date="2023" name="Plant Biotechnol. J.">
        <title>Chromosome-level wild Hevea brasiliensis genome provides new tools for genomic-assisted breeding and valuable loci to elevate rubber yield.</title>
        <authorList>
            <person name="Cheng H."/>
            <person name="Song X."/>
            <person name="Hu Y."/>
            <person name="Wu T."/>
            <person name="Yang Q."/>
            <person name="An Z."/>
            <person name="Feng S."/>
            <person name="Deng Z."/>
            <person name="Wu W."/>
            <person name="Zeng X."/>
            <person name="Tu M."/>
            <person name="Wang X."/>
            <person name="Huang H."/>
        </authorList>
    </citation>
    <scope>NUCLEOTIDE SEQUENCE</scope>
    <source>
        <strain evidence="3">MT/VB/25A 57/8</strain>
    </source>
</reference>
<protein>
    <recommendedName>
        <fullName evidence="2">Arabidopsis retrotransposon Orf1 C-terminal domain-containing protein</fullName>
    </recommendedName>
</protein>
<sequence>MCTRLHARKISSTKYMDFPLLEQIRLQEEINGLLDSIGWTRFAQLQFLAYKDTILEFLGSFKANLWPTDREDRGRIEFRLLSVDRIMNMDEFNAIFDFDSASHQEILRNRMLYNNINFWDSITPNTELYNSSKSKSTGITSPAQRYMHRFSTHTIMGRGDSLGIINASELFFVWCMVTRQLCSTGFFLCNHLRWLCQQSTEHIVLSGLVTTIALHFRFVPGHHRLRFVIGTSRIDQTICISMGICKKVGKTCYLVDAEGNTIPRRDEAREGPSETSQPQEERQGQMFEESPIRVPPHKPPLTDPVLAYLQRMETIIYSRMRAIEDSL</sequence>
<evidence type="ECO:0000313" key="3">
    <source>
        <dbReference type="EMBL" id="KAJ9185069.1"/>
    </source>
</evidence>
<dbReference type="Proteomes" id="UP001174677">
    <property type="component" value="Chromosome 3"/>
</dbReference>
<dbReference type="EMBL" id="JARPOI010000003">
    <property type="protein sequence ID" value="KAJ9185069.1"/>
    <property type="molecule type" value="Genomic_DNA"/>
</dbReference>
<proteinExistence type="predicted"/>
<evidence type="ECO:0000256" key="1">
    <source>
        <dbReference type="SAM" id="MobiDB-lite"/>
    </source>
</evidence>
<organism evidence="3 4">
    <name type="scientific">Hevea brasiliensis</name>
    <name type="common">Para rubber tree</name>
    <name type="synonym">Siphonia brasiliensis</name>
    <dbReference type="NCBI Taxonomy" id="3981"/>
    <lineage>
        <taxon>Eukaryota</taxon>
        <taxon>Viridiplantae</taxon>
        <taxon>Streptophyta</taxon>
        <taxon>Embryophyta</taxon>
        <taxon>Tracheophyta</taxon>
        <taxon>Spermatophyta</taxon>
        <taxon>Magnoliopsida</taxon>
        <taxon>eudicotyledons</taxon>
        <taxon>Gunneridae</taxon>
        <taxon>Pentapetalae</taxon>
        <taxon>rosids</taxon>
        <taxon>fabids</taxon>
        <taxon>Malpighiales</taxon>
        <taxon>Euphorbiaceae</taxon>
        <taxon>Crotonoideae</taxon>
        <taxon>Micrandreae</taxon>
        <taxon>Hevea</taxon>
    </lineage>
</organism>
<feature type="domain" description="Arabidopsis retrotransposon Orf1 C-terminal" evidence="2">
    <location>
        <begin position="7"/>
        <end position="174"/>
    </location>
</feature>